<accession>A0A7X1NUQ9</accession>
<comment type="caution">
    <text evidence="2">The sequence shown here is derived from an EMBL/GenBank/DDBJ whole genome shotgun (WGS) entry which is preliminary data.</text>
</comment>
<dbReference type="AlphaFoldDB" id="A0A7X1NUQ9"/>
<feature type="signal peptide" evidence="1">
    <location>
        <begin position="1"/>
        <end position="17"/>
    </location>
</feature>
<keyword evidence="1" id="KW-0732">Signal</keyword>
<keyword evidence="3" id="KW-1185">Reference proteome</keyword>
<dbReference type="EMBL" id="WBSL01000001">
    <property type="protein sequence ID" value="MPY66172.1"/>
    <property type="molecule type" value="Genomic_DNA"/>
</dbReference>
<dbReference type="Proteomes" id="UP000484842">
    <property type="component" value="Unassembled WGS sequence"/>
</dbReference>
<reference evidence="2 3" key="1">
    <citation type="submission" date="2019-10" db="EMBL/GenBank/DDBJ databases">
        <title>Deinococcus sp. isolated from soil.</title>
        <authorList>
            <person name="Li Y."/>
            <person name="Wang J."/>
        </authorList>
    </citation>
    <scope>NUCLEOTIDE SEQUENCE [LARGE SCALE GENOMIC DNA]</scope>
    <source>
        <strain evidence="2 3">SDU3-2</strain>
    </source>
</reference>
<proteinExistence type="predicted"/>
<dbReference type="RefSeq" id="WP_152869603.1">
    <property type="nucleotide sequence ID" value="NZ_WBSL01000001.1"/>
</dbReference>
<name>A0A7X1NUQ9_9DEIO</name>
<sequence>MRPIWTALLALASAGLAANTSLYTSLEPGACRNLVTDPSGAGFVRDLCGGVGGYQLLVEEGDLRQNVTVRRGGVQTSLELWSVVGSAFSSLGSRAEWRLGAGVPVALILRYNLSDPVEASKVTSYLVVARLGTRPCVIARIAPGPQQNVRARQVADRVAGQSCLRAP</sequence>
<organism evidence="2 3">
    <name type="scientific">Deinococcus terrestris</name>
    <dbReference type="NCBI Taxonomy" id="2651870"/>
    <lineage>
        <taxon>Bacteria</taxon>
        <taxon>Thermotogati</taxon>
        <taxon>Deinococcota</taxon>
        <taxon>Deinococci</taxon>
        <taxon>Deinococcales</taxon>
        <taxon>Deinococcaceae</taxon>
        <taxon>Deinococcus</taxon>
    </lineage>
</organism>
<evidence type="ECO:0000256" key="1">
    <source>
        <dbReference type="SAM" id="SignalP"/>
    </source>
</evidence>
<evidence type="ECO:0000313" key="3">
    <source>
        <dbReference type="Proteomes" id="UP000484842"/>
    </source>
</evidence>
<evidence type="ECO:0000313" key="2">
    <source>
        <dbReference type="EMBL" id="MPY66172.1"/>
    </source>
</evidence>
<gene>
    <name evidence="2" type="ORF">F8S09_05595</name>
</gene>
<protein>
    <submittedName>
        <fullName evidence="2">Uncharacterized protein</fullName>
    </submittedName>
</protein>
<feature type="chain" id="PRO_5030703392" evidence="1">
    <location>
        <begin position="18"/>
        <end position="167"/>
    </location>
</feature>